<dbReference type="Proteomes" id="UP000017391">
    <property type="component" value="Unassembled WGS sequence"/>
</dbReference>
<comment type="caution">
    <text evidence="4">The sequence shown here is derived from an EMBL/GenBank/DDBJ whole genome shotgun (WGS) entry which is preliminary data.</text>
</comment>
<organism evidence="4 5">
    <name type="scientific">Enterobacter asburiae</name>
    <dbReference type="NCBI Taxonomy" id="61645"/>
    <lineage>
        <taxon>Bacteria</taxon>
        <taxon>Pseudomonadati</taxon>
        <taxon>Pseudomonadota</taxon>
        <taxon>Gammaproteobacteria</taxon>
        <taxon>Enterobacterales</taxon>
        <taxon>Enterobacteriaceae</taxon>
        <taxon>Enterobacter</taxon>
        <taxon>Enterobacter cloacae complex</taxon>
    </lineage>
</organism>
<keyword evidence="3" id="KW-0378">Hydrolase</keyword>
<evidence type="ECO:0000313" key="4">
    <source>
        <dbReference type="EMBL" id="ESM31769.1"/>
    </source>
</evidence>
<accession>A0ABC9U975</accession>
<dbReference type="EMBL" id="AYIP01000010">
    <property type="protein sequence ID" value="ESM31769.1"/>
    <property type="molecule type" value="Genomic_DNA"/>
</dbReference>
<dbReference type="RefSeq" id="WP_023292982.1">
    <property type="nucleotide sequence ID" value="NZ_CP034336.1"/>
</dbReference>
<dbReference type="Pfam" id="PF00959">
    <property type="entry name" value="Phage_lysozyme"/>
    <property type="match status" value="1"/>
</dbReference>
<keyword evidence="3" id="KW-0326">Glycosidase</keyword>
<reference evidence="5" key="1">
    <citation type="submission" date="2013-09" db="EMBL/GenBank/DDBJ databases">
        <title>The Genome Sequence of Enterobacter cloacae BWH 31.</title>
        <authorList>
            <consortium name="The Broad Institute Genomics Platform"/>
            <consortium name="The Broad Institute Genome Sequencing Center for Infectious Disease"/>
            <person name="Murphy C."/>
            <person name="Cosimi L."/>
            <person name="Cerqueira G."/>
            <person name="Feldgarden M."/>
            <person name="Hung D."/>
            <person name="Onderdonk A.B."/>
            <person name="Ferraro M.J."/>
            <person name="Hooper D."/>
            <person name="Dekker J."/>
            <person name="O'Brien T."/>
            <person name="Huang S."/>
            <person name="Quan V."/>
            <person name="Ernst C."/>
            <person name="Delaney M."/>
            <person name="DuBois A."/>
            <person name="Young S.K."/>
            <person name="Zeng Q."/>
            <person name="Gargeya S."/>
            <person name="Fitzgerald M."/>
            <person name="Abouelleil A."/>
            <person name="Alvarado L."/>
            <person name="Berlin A.M."/>
            <person name="Chapman S.B."/>
            <person name="Gainer-Dewar J."/>
            <person name="Goldberg J."/>
            <person name="Gnerre S."/>
            <person name="Griggs A."/>
            <person name="Gujja S."/>
            <person name="Hansen M."/>
            <person name="Howarth C."/>
            <person name="Imamovic A."/>
            <person name="Ireland A."/>
            <person name="Larimer J."/>
            <person name="McCowan C."/>
            <person name="Murphy C."/>
            <person name="Pearson M."/>
            <person name="Poon T.W."/>
            <person name="Priest M."/>
            <person name="Roberts A."/>
            <person name="Saif S."/>
            <person name="Shea T."/>
            <person name="Sykes S."/>
            <person name="Wortman J."/>
            <person name="Nusbaum C."/>
            <person name="Birren B."/>
        </authorList>
    </citation>
    <scope>NUCLEOTIDE SEQUENCE [LARGE SCALE GENOMIC DNA]</scope>
    <source>
        <strain evidence="5">BWH 31</strain>
    </source>
</reference>
<dbReference type="InterPro" id="IPR023347">
    <property type="entry name" value="Lysozyme_dom_sf"/>
</dbReference>
<dbReference type="InterPro" id="IPR002196">
    <property type="entry name" value="Glyco_hydro_24"/>
</dbReference>
<name>A0ABC9U975_ENTAS</name>
<evidence type="ECO:0000256" key="3">
    <source>
        <dbReference type="RuleBase" id="RU003788"/>
    </source>
</evidence>
<dbReference type="InterPro" id="IPR023346">
    <property type="entry name" value="Lysozyme-like_dom_sf"/>
</dbReference>
<protein>
    <recommendedName>
        <fullName evidence="3">Lysozyme</fullName>
        <ecNumber evidence="3">3.2.1.17</ecNumber>
    </recommendedName>
</protein>
<dbReference type="GO" id="GO:0003796">
    <property type="term" value="F:lysozyme activity"/>
    <property type="evidence" value="ECO:0007669"/>
    <property type="project" value="UniProtKB-EC"/>
</dbReference>
<evidence type="ECO:0000256" key="1">
    <source>
        <dbReference type="ARBA" id="ARBA00022529"/>
    </source>
</evidence>
<dbReference type="GO" id="GO:0042742">
    <property type="term" value="P:defense response to bacterium"/>
    <property type="evidence" value="ECO:0007669"/>
    <property type="project" value="UniProtKB-KW"/>
</dbReference>
<dbReference type="AlphaFoldDB" id="A0ABC9U975"/>
<dbReference type="SUPFAM" id="SSF53955">
    <property type="entry name" value="Lysozyme-like"/>
    <property type="match status" value="1"/>
</dbReference>
<dbReference type="Gene3D" id="1.10.530.40">
    <property type="match status" value="1"/>
</dbReference>
<gene>
    <name evidence="4" type="ORF">L402_02787</name>
</gene>
<comment type="catalytic activity">
    <reaction evidence="3">
        <text>Hydrolysis of (1-&gt;4)-beta-linkages between N-acetylmuramic acid and N-acetyl-D-glucosamine residues in a peptidoglycan and between N-acetyl-D-glucosamine residues in chitodextrins.</text>
        <dbReference type="EC" id="3.2.1.17"/>
    </reaction>
</comment>
<comment type="similarity">
    <text evidence="3">Belongs to the glycosyl hydrolase 24 family.</text>
</comment>
<sequence length="150" mass="17520">MKMDLKTRLIEYEGSRAYQTRMGYFRNDKYYPYKDTEGFLTVGFGHKVLPNENFTNGITEIEALRLLDKDIAIATSQLSKLNLTMPKDWQDFMIIMIFQLGLSGTMKFKKMIEALRDANYPEAIKQAKDSLWYRQTPNRVNAMIAQLTNK</sequence>
<evidence type="ECO:0000256" key="2">
    <source>
        <dbReference type="ARBA" id="ARBA00022638"/>
    </source>
</evidence>
<proteinExistence type="inferred from homology"/>
<keyword evidence="2 3" id="KW-0081">Bacteriolytic enzyme</keyword>
<dbReference type="EC" id="3.2.1.17" evidence="3"/>
<dbReference type="GO" id="GO:0031640">
    <property type="term" value="P:killing of cells of another organism"/>
    <property type="evidence" value="ECO:0007669"/>
    <property type="project" value="UniProtKB-KW"/>
</dbReference>
<keyword evidence="1 3" id="KW-0929">Antimicrobial</keyword>
<evidence type="ECO:0000313" key="5">
    <source>
        <dbReference type="Proteomes" id="UP000017391"/>
    </source>
</evidence>